<dbReference type="GO" id="GO:0030515">
    <property type="term" value="F:snoRNA binding"/>
    <property type="evidence" value="ECO:0007669"/>
    <property type="project" value="InterPro"/>
</dbReference>
<feature type="compositionally biased region" description="Acidic residues" evidence="6">
    <location>
        <begin position="223"/>
        <end position="238"/>
    </location>
</feature>
<dbReference type="SUPFAM" id="SSF48452">
    <property type="entry name" value="TPR-like"/>
    <property type="match status" value="1"/>
</dbReference>
<sequence length="414" mass="47256">MAGVADKARFFLEQAVPQLREFEDKEIFTRDEIRNLVRKRTDFEHRILAPGSKAPDFLAYADWERGLDTLRARRCARLGIRQLTHQHASIGRLGQIHERGVNRDPGSVQMWRSYLEHLSQQGAAKRWRRVATRALRLHPQDAELWTLVGRRSAANGDMDGARAYFLRGCRFCTKGVFIWVEYARVEMEWLAKVESRGKGKKALAALRKEQSTDDSDQIKLKEDSDESDDDDDGDDGDMIPDREMAAAKALERQQAPKIVDEEAVKKLEKSPALGGAIPRAIFDIAVKQKFFEATSAEAFFNMFSRFIFTVESCAELIQHVLDTMMKSFERHPATWDCYIRQPLLPIQDFTSADFPRALRESLGRLTHGLEATERKPELAGKTLSWVVSLLSKQGLDQSIVTVLEMTKKRMESLL</sequence>
<dbReference type="InterPro" id="IPR013949">
    <property type="entry name" value="Utp6"/>
</dbReference>
<dbReference type="PANTHER" id="PTHR23271:SF1">
    <property type="entry name" value="U3 SMALL NUCLEOLAR RNA-ASSOCIATED PROTEIN 6 HOMOLOG"/>
    <property type="match status" value="1"/>
</dbReference>
<dbReference type="Gene3D" id="1.25.40.10">
    <property type="entry name" value="Tetratricopeptide repeat domain"/>
    <property type="match status" value="1"/>
</dbReference>
<evidence type="ECO:0000256" key="1">
    <source>
        <dbReference type="ARBA" id="ARBA00004604"/>
    </source>
</evidence>
<feature type="domain" description="U3 small nucleolar RNA-associated protein 6 N-terminal" evidence="7">
    <location>
        <begin position="12"/>
        <end position="86"/>
    </location>
</feature>
<gene>
    <name evidence="9" type="ORF">PgNI_00799</name>
</gene>
<feature type="region of interest" description="Disordered" evidence="6">
    <location>
        <begin position="204"/>
        <end position="240"/>
    </location>
</feature>
<evidence type="ECO:0000256" key="5">
    <source>
        <dbReference type="ARBA" id="ARBA00023242"/>
    </source>
</evidence>
<protein>
    <recommendedName>
        <fullName evidence="7">U3 small nucleolar RNA-associated protein 6 N-terminal domain-containing protein</fullName>
    </recommendedName>
</protein>
<organism evidence="8 9">
    <name type="scientific">Pyricularia grisea</name>
    <name type="common">Crabgrass-specific blast fungus</name>
    <name type="synonym">Magnaporthe grisea</name>
    <dbReference type="NCBI Taxonomy" id="148305"/>
    <lineage>
        <taxon>Eukaryota</taxon>
        <taxon>Fungi</taxon>
        <taxon>Dikarya</taxon>
        <taxon>Ascomycota</taxon>
        <taxon>Pezizomycotina</taxon>
        <taxon>Sordariomycetes</taxon>
        <taxon>Sordariomycetidae</taxon>
        <taxon>Magnaporthales</taxon>
        <taxon>Pyriculariaceae</taxon>
        <taxon>Pyricularia</taxon>
    </lineage>
</organism>
<comment type="subcellular location">
    <subcellularLocation>
        <location evidence="1">Nucleus</location>
        <location evidence="1">Nucleolus</location>
    </subcellularLocation>
</comment>
<dbReference type="KEGG" id="pgri:PgNI_00799"/>
<dbReference type="RefSeq" id="XP_030985937.1">
    <property type="nucleotide sequence ID" value="XM_031120876.1"/>
</dbReference>
<keyword evidence="8" id="KW-1185">Reference proteome</keyword>
<keyword evidence="5" id="KW-0539">Nucleus</keyword>
<dbReference type="AlphaFoldDB" id="A0A6P8BFL9"/>
<dbReference type="GeneID" id="41955790"/>
<keyword evidence="3" id="KW-0698">rRNA processing</keyword>
<keyword evidence="4" id="KW-0677">Repeat</keyword>
<reference evidence="9" key="1">
    <citation type="journal article" date="2019" name="Mol. Biol. Evol.">
        <title>Blast fungal genomes show frequent chromosomal changes, gene gains and losses, and effector gene turnover.</title>
        <authorList>
            <person name="Gomez Luciano L.B."/>
            <person name="Jason Tsai I."/>
            <person name="Chuma I."/>
            <person name="Tosa Y."/>
            <person name="Chen Y.H."/>
            <person name="Li J.Y."/>
            <person name="Li M.Y."/>
            <person name="Jade Lu M.Y."/>
            <person name="Nakayashiki H."/>
            <person name="Li W.H."/>
        </authorList>
    </citation>
    <scope>NUCLEOTIDE SEQUENCE</scope>
    <source>
        <strain evidence="9">NI907</strain>
    </source>
</reference>
<evidence type="ECO:0000256" key="3">
    <source>
        <dbReference type="ARBA" id="ARBA00022552"/>
    </source>
</evidence>
<dbReference type="GO" id="GO:0032040">
    <property type="term" value="C:small-subunit processome"/>
    <property type="evidence" value="ECO:0007669"/>
    <property type="project" value="TreeGrafter"/>
</dbReference>
<reference evidence="9" key="3">
    <citation type="submission" date="2025-08" db="UniProtKB">
        <authorList>
            <consortium name="RefSeq"/>
        </authorList>
    </citation>
    <scope>IDENTIFICATION</scope>
    <source>
        <strain evidence="9">NI907</strain>
    </source>
</reference>
<accession>A0A6P8BFL9</accession>
<dbReference type="InterPro" id="IPR011990">
    <property type="entry name" value="TPR-like_helical_dom_sf"/>
</dbReference>
<proteinExistence type="inferred from homology"/>
<dbReference type="InterPro" id="IPR003107">
    <property type="entry name" value="HAT"/>
</dbReference>
<dbReference type="SMART" id="SM00386">
    <property type="entry name" value="HAT"/>
    <property type="match status" value="2"/>
</dbReference>
<evidence type="ECO:0000259" key="7">
    <source>
        <dbReference type="Pfam" id="PF08640"/>
    </source>
</evidence>
<evidence type="ECO:0000313" key="9">
    <source>
        <dbReference type="RefSeq" id="XP_030985937.1"/>
    </source>
</evidence>
<dbReference type="PANTHER" id="PTHR23271">
    <property type="entry name" value="HEPATOCELLULAR CARCINOMA-ASSOCIATED ANTIGEN 66"/>
    <property type="match status" value="1"/>
</dbReference>
<dbReference type="GO" id="GO:0000462">
    <property type="term" value="P:maturation of SSU-rRNA from tricistronic rRNA transcript (SSU-rRNA, 5.8S rRNA, LSU-rRNA)"/>
    <property type="evidence" value="ECO:0007669"/>
    <property type="project" value="InterPro"/>
</dbReference>
<dbReference type="Proteomes" id="UP000515153">
    <property type="component" value="Unplaced"/>
</dbReference>
<dbReference type="GO" id="GO:0034388">
    <property type="term" value="C:Pwp2p-containing subcomplex of 90S preribosome"/>
    <property type="evidence" value="ECO:0007669"/>
    <property type="project" value="TreeGrafter"/>
</dbReference>
<dbReference type="InterPro" id="IPR055347">
    <property type="entry name" value="UTP6_N"/>
</dbReference>
<reference evidence="9" key="2">
    <citation type="submission" date="2019-10" db="EMBL/GenBank/DDBJ databases">
        <authorList>
            <consortium name="NCBI Genome Project"/>
        </authorList>
    </citation>
    <scope>NUCLEOTIDE SEQUENCE</scope>
    <source>
        <strain evidence="9">NI907</strain>
    </source>
</reference>
<evidence type="ECO:0000313" key="8">
    <source>
        <dbReference type="Proteomes" id="UP000515153"/>
    </source>
</evidence>
<comment type="similarity">
    <text evidence="2">Belongs to the UTP6 family.</text>
</comment>
<feature type="compositionally biased region" description="Basic and acidic residues" evidence="6">
    <location>
        <begin position="206"/>
        <end position="222"/>
    </location>
</feature>
<name>A0A6P8BFL9_PYRGI</name>
<evidence type="ECO:0000256" key="6">
    <source>
        <dbReference type="SAM" id="MobiDB-lite"/>
    </source>
</evidence>
<evidence type="ECO:0000256" key="2">
    <source>
        <dbReference type="ARBA" id="ARBA00010734"/>
    </source>
</evidence>
<evidence type="ECO:0000256" key="4">
    <source>
        <dbReference type="ARBA" id="ARBA00022737"/>
    </source>
</evidence>
<dbReference type="Pfam" id="PF08640">
    <property type="entry name" value="U3_assoc_6"/>
    <property type="match status" value="1"/>
</dbReference>